<dbReference type="EMBL" id="GGFM01010112">
    <property type="protein sequence ID" value="MBW30863.1"/>
    <property type="molecule type" value="Transcribed_RNA"/>
</dbReference>
<dbReference type="AlphaFoldDB" id="A0A2M3ZQU3"/>
<keyword evidence="1" id="KW-0732">Signal</keyword>
<evidence type="ECO:0000256" key="1">
    <source>
        <dbReference type="SAM" id="SignalP"/>
    </source>
</evidence>
<proteinExistence type="predicted"/>
<sequence length="124" mass="14072">MFWAIFTSASLLVLDTLQAFASAPNPATTRSSHNHWSVCVHFLPPSALMVPVDHGKAGVAVRITISETVLRCSEHRQQWIYESLIAVAAHTPKERVALFRNKWRSERQARDDTHKKQQLLVARM</sequence>
<accession>A0A2M3ZQU3</accession>
<reference evidence="2" key="1">
    <citation type="submission" date="2018-01" db="EMBL/GenBank/DDBJ databases">
        <title>An insight into the sialome of Amazonian anophelines.</title>
        <authorList>
            <person name="Ribeiro J.M."/>
            <person name="Scarpassa V."/>
            <person name="Calvo E."/>
        </authorList>
    </citation>
    <scope>NUCLEOTIDE SEQUENCE</scope>
    <source>
        <tissue evidence="2">Salivary glands</tissue>
    </source>
</reference>
<evidence type="ECO:0000313" key="2">
    <source>
        <dbReference type="EMBL" id="MBW30863.1"/>
    </source>
</evidence>
<organism evidence="2">
    <name type="scientific">Anopheles braziliensis</name>
    <dbReference type="NCBI Taxonomy" id="58242"/>
    <lineage>
        <taxon>Eukaryota</taxon>
        <taxon>Metazoa</taxon>
        <taxon>Ecdysozoa</taxon>
        <taxon>Arthropoda</taxon>
        <taxon>Hexapoda</taxon>
        <taxon>Insecta</taxon>
        <taxon>Pterygota</taxon>
        <taxon>Neoptera</taxon>
        <taxon>Endopterygota</taxon>
        <taxon>Diptera</taxon>
        <taxon>Nematocera</taxon>
        <taxon>Culicoidea</taxon>
        <taxon>Culicidae</taxon>
        <taxon>Anophelinae</taxon>
        <taxon>Anopheles</taxon>
    </lineage>
</organism>
<name>A0A2M3ZQU3_9DIPT</name>
<feature type="chain" id="PRO_5014843928" evidence="1">
    <location>
        <begin position="22"/>
        <end position="124"/>
    </location>
</feature>
<feature type="signal peptide" evidence="1">
    <location>
        <begin position="1"/>
        <end position="21"/>
    </location>
</feature>
<protein>
    <submittedName>
        <fullName evidence="2">Putative secreted peptide</fullName>
    </submittedName>
</protein>